<dbReference type="PROSITE" id="PS50053">
    <property type="entry name" value="UBIQUITIN_2"/>
    <property type="match status" value="1"/>
</dbReference>
<gene>
    <name evidence="10" type="ORF">BJ322DRAFT_1161497</name>
</gene>
<proteinExistence type="inferred from homology"/>
<evidence type="ECO:0000256" key="5">
    <source>
        <dbReference type="ARBA" id="ARBA00022499"/>
    </source>
</evidence>
<protein>
    <recommendedName>
        <fullName evidence="9">Ubiquitin-like domain-containing protein</fullName>
    </recommendedName>
</protein>
<name>A0A9P6H8S1_9AGAM</name>
<comment type="caution">
    <text evidence="10">The sequence shown here is derived from an EMBL/GenBank/DDBJ whole genome shotgun (WGS) entry which is preliminary data.</text>
</comment>
<dbReference type="Pfam" id="PF00240">
    <property type="entry name" value="ubiquitin"/>
    <property type="match status" value="1"/>
</dbReference>
<dbReference type="FunFam" id="3.10.20.90:FF:000469">
    <property type="entry name" value="Polyubiquitin-C"/>
    <property type="match status" value="1"/>
</dbReference>
<dbReference type="Gene3D" id="3.10.20.90">
    <property type="entry name" value="Phosphatidylinositol 3-kinase Catalytic Subunit, Chain A, domain 1"/>
    <property type="match status" value="1"/>
</dbReference>
<keyword evidence="7" id="KW-0832">Ubl conjugation</keyword>
<evidence type="ECO:0000259" key="9">
    <source>
        <dbReference type="PROSITE" id="PS50053"/>
    </source>
</evidence>
<evidence type="ECO:0000256" key="6">
    <source>
        <dbReference type="ARBA" id="ARBA00022737"/>
    </source>
</evidence>
<dbReference type="GO" id="GO:0005634">
    <property type="term" value="C:nucleus"/>
    <property type="evidence" value="ECO:0007669"/>
    <property type="project" value="UniProtKB-SubCell"/>
</dbReference>
<dbReference type="Proteomes" id="UP000736335">
    <property type="component" value="Unassembled WGS sequence"/>
</dbReference>
<dbReference type="AlphaFoldDB" id="A0A9P6H8S1"/>
<dbReference type="InterPro" id="IPR019956">
    <property type="entry name" value="Ubiquitin_dom"/>
</dbReference>
<reference evidence="10" key="1">
    <citation type="journal article" date="2020" name="Nat. Commun.">
        <title>Large-scale genome sequencing of mycorrhizal fungi provides insights into the early evolution of symbiotic traits.</title>
        <authorList>
            <person name="Miyauchi S."/>
            <person name="Kiss E."/>
            <person name="Kuo A."/>
            <person name="Drula E."/>
            <person name="Kohler A."/>
            <person name="Sanchez-Garcia M."/>
            <person name="Morin E."/>
            <person name="Andreopoulos B."/>
            <person name="Barry K.W."/>
            <person name="Bonito G."/>
            <person name="Buee M."/>
            <person name="Carver A."/>
            <person name="Chen C."/>
            <person name="Cichocki N."/>
            <person name="Clum A."/>
            <person name="Culley D."/>
            <person name="Crous P.W."/>
            <person name="Fauchery L."/>
            <person name="Girlanda M."/>
            <person name="Hayes R.D."/>
            <person name="Keri Z."/>
            <person name="LaButti K."/>
            <person name="Lipzen A."/>
            <person name="Lombard V."/>
            <person name="Magnuson J."/>
            <person name="Maillard F."/>
            <person name="Murat C."/>
            <person name="Nolan M."/>
            <person name="Ohm R.A."/>
            <person name="Pangilinan J."/>
            <person name="Pereira M.F."/>
            <person name="Perotto S."/>
            <person name="Peter M."/>
            <person name="Pfister S."/>
            <person name="Riley R."/>
            <person name="Sitrit Y."/>
            <person name="Stielow J.B."/>
            <person name="Szollosi G."/>
            <person name="Zifcakova L."/>
            <person name="Stursova M."/>
            <person name="Spatafora J.W."/>
            <person name="Tedersoo L."/>
            <person name="Vaario L.M."/>
            <person name="Yamada A."/>
            <person name="Yan M."/>
            <person name="Wang P."/>
            <person name="Xu J."/>
            <person name="Bruns T."/>
            <person name="Baldrian P."/>
            <person name="Vilgalys R."/>
            <person name="Dunand C."/>
            <person name="Henrissat B."/>
            <person name="Grigoriev I.V."/>
            <person name="Hibbett D."/>
            <person name="Nagy L.G."/>
            <person name="Martin F.M."/>
        </authorList>
    </citation>
    <scope>NUCLEOTIDE SEQUENCE</scope>
    <source>
        <strain evidence="10">UH-Tt-Lm1</strain>
    </source>
</reference>
<dbReference type="SUPFAM" id="SSF54236">
    <property type="entry name" value="Ubiquitin-like"/>
    <property type="match status" value="1"/>
</dbReference>
<evidence type="ECO:0000313" key="10">
    <source>
        <dbReference type="EMBL" id="KAF9781687.1"/>
    </source>
</evidence>
<evidence type="ECO:0000256" key="1">
    <source>
        <dbReference type="ARBA" id="ARBA00004123"/>
    </source>
</evidence>
<sequence length="305" mass="34675">MPLIRYLCSPKASRLAARTTAPPHHMWYEADIQQIVAAELQTQDKEDVEALMLLATSLQIDKHQFPLHPPGSSTTSGYVSYWFWDLRPALRGMYEIDSAERFCACFLLSLNDNNHVPLYTAIFVRDICSKVRERTTFTAEFDDFAFRIDSGIISGYIQFKTGCLRDVFDWVKEHASVWLIDTYGPVYYETNSSVIGHHTIKAWQAIIHATLDIQIFVKTLTGKTIALEIEPSDTVDNVRAKIPEKEGIPPDQLREEAFRSVGQCSALPSLYVKPHRQKKRLKVSRPLVVPQDPRTLTRSALGLHA</sequence>
<reference evidence="10" key="2">
    <citation type="submission" date="2020-11" db="EMBL/GenBank/DDBJ databases">
        <authorList>
            <consortium name="DOE Joint Genome Institute"/>
            <person name="Kuo A."/>
            <person name="Miyauchi S."/>
            <person name="Kiss E."/>
            <person name="Drula E."/>
            <person name="Kohler A."/>
            <person name="Sanchez-Garcia M."/>
            <person name="Andreopoulos B."/>
            <person name="Barry K.W."/>
            <person name="Bonito G."/>
            <person name="Buee M."/>
            <person name="Carver A."/>
            <person name="Chen C."/>
            <person name="Cichocki N."/>
            <person name="Clum A."/>
            <person name="Culley D."/>
            <person name="Crous P.W."/>
            <person name="Fauchery L."/>
            <person name="Girlanda M."/>
            <person name="Hayes R."/>
            <person name="Keri Z."/>
            <person name="Labutti K."/>
            <person name="Lipzen A."/>
            <person name="Lombard V."/>
            <person name="Magnuson J."/>
            <person name="Maillard F."/>
            <person name="Morin E."/>
            <person name="Murat C."/>
            <person name="Nolan M."/>
            <person name="Ohm R."/>
            <person name="Pangilinan J."/>
            <person name="Pereira M."/>
            <person name="Perotto S."/>
            <person name="Peter M."/>
            <person name="Riley R."/>
            <person name="Sitrit Y."/>
            <person name="Stielow B."/>
            <person name="Szollosi G."/>
            <person name="Zifcakova L."/>
            <person name="Stursova M."/>
            <person name="Spatafora J.W."/>
            <person name="Tedersoo L."/>
            <person name="Vaario L.-M."/>
            <person name="Yamada A."/>
            <person name="Yan M."/>
            <person name="Wang P."/>
            <person name="Xu J."/>
            <person name="Bruns T."/>
            <person name="Baldrian P."/>
            <person name="Vilgalys R."/>
            <person name="Henrissat B."/>
            <person name="Grigoriev I.V."/>
            <person name="Hibbett D."/>
            <person name="Nagy L.G."/>
            <person name="Martin F.M."/>
        </authorList>
    </citation>
    <scope>NUCLEOTIDE SEQUENCE</scope>
    <source>
        <strain evidence="10">UH-Tt-Lm1</strain>
    </source>
</reference>
<dbReference type="OrthoDB" id="3310209at2759"/>
<accession>A0A9P6H8S1</accession>
<dbReference type="PANTHER" id="PTHR10666">
    <property type="entry name" value="UBIQUITIN"/>
    <property type="match status" value="1"/>
</dbReference>
<keyword evidence="8" id="KW-0539">Nucleus</keyword>
<keyword evidence="6" id="KW-0677">Repeat</keyword>
<comment type="similarity">
    <text evidence="3">Belongs to the ubiquitin family.</text>
</comment>
<dbReference type="GO" id="GO:0005737">
    <property type="term" value="C:cytoplasm"/>
    <property type="evidence" value="ECO:0007669"/>
    <property type="project" value="UniProtKB-SubCell"/>
</dbReference>
<dbReference type="InterPro" id="IPR050158">
    <property type="entry name" value="Ubiquitin_ubiquitin-like"/>
</dbReference>
<organism evidence="10 11">
    <name type="scientific">Thelephora terrestris</name>
    <dbReference type="NCBI Taxonomy" id="56493"/>
    <lineage>
        <taxon>Eukaryota</taxon>
        <taxon>Fungi</taxon>
        <taxon>Dikarya</taxon>
        <taxon>Basidiomycota</taxon>
        <taxon>Agaricomycotina</taxon>
        <taxon>Agaricomycetes</taxon>
        <taxon>Thelephorales</taxon>
        <taxon>Thelephoraceae</taxon>
        <taxon>Thelephora</taxon>
    </lineage>
</organism>
<evidence type="ECO:0000256" key="3">
    <source>
        <dbReference type="ARBA" id="ARBA00008430"/>
    </source>
</evidence>
<dbReference type="SMART" id="SM00213">
    <property type="entry name" value="UBQ"/>
    <property type="match status" value="1"/>
</dbReference>
<dbReference type="PRINTS" id="PR00348">
    <property type="entry name" value="UBIQUITIN"/>
</dbReference>
<evidence type="ECO:0000256" key="7">
    <source>
        <dbReference type="ARBA" id="ARBA00022843"/>
    </source>
</evidence>
<evidence type="ECO:0000256" key="2">
    <source>
        <dbReference type="ARBA" id="ARBA00004496"/>
    </source>
</evidence>
<evidence type="ECO:0000256" key="8">
    <source>
        <dbReference type="ARBA" id="ARBA00023242"/>
    </source>
</evidence>
<dbReference type="EMBL" id="WIUZ02000013">
    <property type="protein sequence ID" value="KAF9781687.1"/>
    <property type="molecule type" value="Genomic_DNA"/>
</dbReference>
<keyword evidence="11" id="KW-1185">Reference proteome</keyword>
<feature type="domain" description="Ubiquitin-like" evidence="9">
    <location>
        <begin position="213"/>
        <end position="254"/>
    </location>
</feature>
<keyword evidence="4" id="KW-0963">Cytoplasm</keyword>
<keyword evidence="5" id="KW-1017">Isopeptide bond</keyword>
<comment type="subcellular location">
    <subcellularLocation>
        <location evidence="2">Cytoplasm</location>
    </subcellularLocation>
    <subcellularLocation>
        <location evidence="1">Nucleus</location>
    </subcellularLocation>
</comment>
<dbReference type="InterPro" id="IPR000626">
    <property type="entry name" value="Ubiquitin-like_dom"/>
</dbReference>
<dbReference type="InterPro" id="IPR029071">
    <property type="entry name" value="Ubiquitin-like_domsf"/>
</dbReference>
<evidence type="ECO:0000256" key="4">
    <source>
        <dbReference type="ARBA" id="ARBA00022490"/>
    </source>
</evidence>
<evidence type="ECO:0000313" key="11">
    <source>
        <dbReference type="Proteomes" id="UP000736335"/>
    </source>
</evidence>